<dbReference type="KEGG" id="nml:Namu_5123"/>
<evidence type="ECO:0000256" key="3">
    <source>
        <dbReference type="ARBA" id="ARBA00022692"/>
    </source>
</evidence>
<dbReference type="GO" id="GO:0016755">
    <property type="term" value="F:aminoacyltransferase activity"/>
    <property type="evidence" value="ECO:0007669"/>
    <property type="project" value="TreeGrafter"/>
</dbReference>
<evidence type="ECO:0000256" key="2">
    <source>
        <dbReference type="ARBA" id="ARBA00022475"/>
    </source>
</evidence>
<keyword evidence="4" id="KW-1133">Transmembrane helix</keyword>
<evidence type="ECO:0000313" key="7">
    <source>
        <dbReference type="EMBL" id="ACV81393.1"/>
    </source>
</evidence>
<sequence>MRPHSPSRPSADQAALDRRVALLAAYADNHSAFLTVNRDTEYFEIAEVDGFVAYRRSGRTRVQFGGVVAAPDRQAPLLEAFLADARSAGERTLAVQLTPADLPLFGRSGYRINQLGSSYALELSRYSLAGKHFVPLRNKISRARRAGVQVAEVGVDRPATADLTAQLAALDRQWLRSKGSHELAFMIGERSGPADRYRRLFVAERDGQVLGYISFSPVPGTRPGWLHDLTRRHPDAPPGVMELIVSDAVGRMRHRAEPGWLHFGFTPFVGLDQRHRVAGGSPAVDHVVGLLARRGGKLYPAADQVAYKLKWRPHLIQPDYLAFHGRPSVGAVARLLRLTRVI</sequence>
<dbReference type="InParanoid" id="C8XBA1"/>
<dbReference type="STRING" id="479431.Namu_5123"/>
<keyword evidence="5" id="KW-0472">Membrane</keyword>
<dbReference type="eggNOG" id="COG2898">
    <property type="taxonomic scope" value="Bacteria"/>
</dbReference>
<dbReference type="GO" id="GO:0005886">
    <property type="term" value="C:plasma membrane"/>
    <property type="evidence" value="ECO:0007669"/>
    <property type="project" value="UniProtKB-SubCell"/>
</dbReference>
<evidence type="ECO:0000256" key="5">
    <source>
        <dbReference type="ARBA" id="ARBA00023136"/>
    </source>
</evidence>
<evidence type="ECO:0000259" key="6">
    <source>
        <dbReference type="Pfam" id="PF09924"/>
    </source>
</evidence>
<keyword evidence="8" id="KW-1185">Reference proteome</keyword>
<dbReference type="Pfam" id="PF09924">
    <property type="entry name" value="LPG_synthase_C"/>
    <property type="match status" value="1"/>
</dbReference>
<proteinExistence type="predicted"/>
<comment type="subcellular location">
    <subcellularLocation>
        <location evidence="1">Cell membrane</location>
        <topology evidence="1">Multi-pass membrane protein</topology>
    </subcellularLocation>
</comment>
<evidence type="ECO:0000313" key="8">
    <source>
        <dbReference type="Proteomes" id="UP000002218"/>
    </source>
</evidence>
<reference evidence="8" key="1">
    <citation type="submission" date="2009-09" db="EMBL/GenBank/DDBJ databases">
        <title>The complete genome of Nakamurella multipartita DSM 44233.</title>
        <authorList>
            <consortium name="US DOE Joint Genome Institute (JGI-PGF)"/>
            <person name="Lucas S."/>
            <person name="Copeland A."/>
            <person name="Lapidus A."/>
            <person name="Glavina del Rio T."/>
            <person name="Dalin E."/>
            <person name="Tice H."/>
            <person name="Bruce D."/>
            <person name="Goodwin L."/>
            <person name="Pitluck S."/>
            <person name="Kyrpides N."/>
            <person name="Mavromatis K."/>
            <person name="Ivanova N."/>
            <person name="Ovchinnikova G."/>
            <person name="Sims D."/>
            <person name="Meincke L."/>
            <person name="Brettin T."/>
            <person name="Detter J.C."/>
            <person name="Han C."/>
            <person name="Larimer F."/>
            <person name="Land M."/>
            <person name="Hauser L."/>
            <person name="Markowitz V."/>
            <person name="Cheng J.-F."/>
            <person name="Hugenholtz P."/>
            <person name="Woyke T."/>
            <person name="Wu D."/>
            <person name="Klenk H.-P."/>
            <person name="Eisen J.A."/>
        </authorList>
    </citation>
    <scope>NUCLEOTIDE SEQUENCE [LARGE SCALE GENOMIC DNA]</scope>
    <source>
        <strain evidence="8">ATCC 700099 / DSM 44233 / CIP 104796 / JCM 9543 / NBRC 105858 / Y-104</strain>
    </source>
</reference>
<dbReference type="InterPro" id="IPR024320">
    <property type="entry name" value="LPG_synthase_C"/>
</dbReference>
<dbReference type="RefSeq" id="WP_015750201.1">
    <property type="nucleotide sequence ID" value="NC_013235.1"/>
</dbReference>
<dbReference type="OrthoDB" id="4464389at2"/>
<evidence type="ECO:0000256" key="4">
    <source>
        <dbReference type="ARBA" id="ARBA00022989"/>
    </source>
</evidence>
<reference evidence="7 8" key="2">
    <citation type="journal article" date="2010" name="Stand. Genomic Sci.">
        <title>Complete genome sequence of Nakamurella multipartita type strain (Y-104).</title>
        <authorList>
            <person name="Tice H."/>
            <person name="Mayilraj S."/>
            <person name="Sims D."/>
            <person name="Lapidus A."/>
            <person name="Nolan M."/>
            <person name="Lucas S."/>
            <person name="Glavina Del Rio T."/>
            <person name="Copeland A."/>
            <person name="Cheng J.F."/>
            <person name="Meincke L."/>
            <person name="Bruce D."/>
            <person name="Goodwin L."/>
            <person name="Pitluck S."/>
            <person name="Ivanova N."/>
            <person name="Mavromatis K."/>
            <person name="Ovchinnikova G."/>
            <person name="Pati A."/>
            <person name="Chen A."/>
            <person name="Palaniappan K."/>
            <person name="Land M."/>
            <person name="Hauser L."/>
            <person name="Chang Y.J."/>
            <person name="Jeffries C.D."/>
            <person name="Detter J.C."/>
            <person name="Brettin T."/>
            <person name="Rohde M."/>
            <person name="Goker M."/>
            <person name="Bristow J."/>
            <person name="Eisen J.A."/>
            <person name="Markowitz V."/>
            <person name="Hugenholtz P."/>
            <person name="Kyrpides N.C."/>
            <person name="Klenk H.P."/>
            <person name="Chen F."/>
        </authorList>
    </citation>
    <scope>NUCLEOTIDE SEQUENCE [LARGE SCALE GENOMIC DNA]</scope>
    <source>
        <strain evidence="8">ATCC 700099 / DSM 44233 / CIP 104796 / JCM 9543 / NBRC 105858 / Y-104</strain>
    </source>
</reference>
<dbReference type="GO" id="GO:0055091">
    <property type="term" value="P:phospholipid homeostasis"/>
    <property type="evidence" value="ECO:0007669"/>
    <property type="project" value="TreeGrafter"/>
</dbReference>
<accession>C8XBA1</accession>
<protein>
    <recommendedName>
        <fullName evidence="6">Phosphatidylglycerol lysyltransferase C-terminal domain-containing protein</fullName>
    </recommendedName>
</protein>
<dbReference type="PANTHER" id="PTHR34697:SF2">
    <property type="entry name" value="PHOSPHATIDYLGLYCEROL LYSYLTRANSFERASE"/>
    <property type="match status" value="1"/>
</dbReference>
<dbReference type="InterPro" id="IPR016181">
    <property type="entry name" value="Acyl_CoA_acyltransferase"/>
</dbReference>
<dbReference type="SUPFAM" id="SSF55729">
    <property type="entry name" value="Acyl-CoA N-acyltransferases (Nat)"/>
    <property type="match status" value="1"/>
</dbReference>
<dbReference type="HOGENOM" id="CLU_062993_0_0_11"/>
<dbReference type="EMBL" id="CP001737">
    <property type="protein sequence ID" value="ACV81393.1"/>
    <property type="molecule type" value="Genomic_DNA"/>
</dbReference>
<organism evidence="7 8">
    <name type="scientific">Nakamurella multipartita (strain ATCC 700099 / DSM 44233 / CIP 104796 / JCM 9543 / NBRC 105858 / Y-104)</name>
    <name type="common">Microsphaera multipartita</name>
    <dbReference type="NCBI Taxonomy" id="479431"/>
    <lineage>
        <taxon>Bacteria</taxon>
        <taxon>Bacillati</taxon>
        <taxon>Actinomycetota</taxon>
        <taxon>Actinomycetes</taxon>
        <taxon>Nakamurellales</taxon>
        <taxon>Nakamurellaceae</taxon>
        <taxon>Nakamurella</taxon>
    </lineage>
</organism>
<name>C8XBA1_NAKMY</name>
<gene>
    <name evidence="7" type="ordered locus">Namu_5123</name>
</gene>
<feature type="domain" description="Phosphatidylglycerol lysyltransferase C-terminal" evidence="6">
    <location>
        <begin position="21"/>
        <end position="323"/>
    </location>
</feature>
<dbReference type="AlphaFoldDB" id="C8XBA1"/>
<dbReference type="PANTHER" id="PTHR34697">
    <property type="entry name" value="PHOSPHATIDYLGLYCEROL LYSYLTRANSFERASE"/>
    <property type="match status" value="1"/>
</dbReference>
<keyword evidence="3" id="KW-0812">Transmembrane</keyword>
<dbReference type="Gene3D" id="3.40.630.30">
    <property type="match status" value="1"/>
</dbReference>
<evidence type="ECO:0000256" key="1">
    <source>
        <dbReference type="ARBA" id="ARBA00004651"/>
    </source>
</evidence>
<dbReference type="InterPro" id="IPR051211">
    <property type="entry name" value="PG_lysyltransferase"/>
</dbReference>
<keyword evidence="2" id="KW-1003">Cell membrane</keyword>
<dbReference type="Proteomes" id="UP000002218">
    <property type="component" value="Chromosome"/>
</dbReference>